<dbReference type="PANTHER" id="PTHR37423:SF2">
    <property type="entry name" value="MEMBRANE-BOUND LYTIC MUREIN TRANSGLYCOSYLASE C"/>
    <property type="match status" value="1"/>
</dbReference>
<organism evidence="3 4">
    <name type="scientific">Uliginosibacterium paludis</name>
    <dbReference type="NCBI Taxonomy" id="1615952"/>
    <lineage>
        <taxon>Bacteria</taxon>
        <taxon>Pseudomonadati</taxon>
        <taxon>Pseudomonadota</taxon>
        <taxon>Betaproteobacteria</taxon>
        <taxon>Rhodocyclales</taxon>
        <taxon>Zoogloeaceae</taxon>
        <taxon>Uliginosibacterium</taxon>
    </lineage>
</organism>
<keyword evidence="3" id="KW-0456">Lyase</keyword>
<proteinExistence type="inferred from homology"/>
<comment type="similarity">
    <text evidence="1">Belongs to the transglycosylase Slt family.</text>
</comment>
<accession>A0ABV2CLY8</accession>
<evidence type="ECO:0000313" key="4">
    <source>
        <dbReference type="Proteomes" id="UP001548590"/>
    </source>
</evidence>
<dbReference type="Pfam" id="PF01464">
    <property type="entry name" value="SLT"/>
    <property type="match status" value="1"/>
</dbReference>
<dbReference type="RefSeq" id="WP_345923927.1">
    <property type="nucleotide sequence ID" value="NZ_JBDIVF010000001.1"/>
</dbReference>
<sequence>MPCALTPPEKNAPRTNSRTLPTLLAAALLAGLPLEPARADVYGFIDEHGVHNYSDVPRDPRARLLWRDLKGPKAIGIPDSRALMASLPPALDARIESAARTHGLDPFLLRAVVAIESRANPNARSPKGAMGLTQLMPATAKRFGVRDAFDVRQNLDGGARYLRLLLTLFRDDVSLALAAFNAGENAVIRNGHSIPPYPETQRYVPTVIEQMSLFKRNARS</sequence>
<evidence type="ECO:0000313" key="3">
    <source>
        <dbReference type="EMBL" id="MET1488915.1"/>
    </source>
</evidence>
<protein>
    <submittedName>
        <fullName evidence="3">Lytic transglycosylase domain-containing protein</fullName>
        <ecNumber evidence="3">4.2.2.n1</ecNumber>
    </submittedName>
</protein>
<evidence type="ECO:0000259" key="2">
    <source>
        <dbReference type="Pfam" id="PF01464"/>
    </source>
</evidence>
<evidence type="ECO:0000256" key="1">
    <source>
        <dbReference type="ARBA" id="ARBA00007734"/>
    </source>
</evidence>
<reference evidence="3 4" key="1">
    <citation type="submission" date="2024-07" db="EMBL/GenBank/DDBJ databases">
        <title>Uliginosibacterium paludis KCTC:42655.</title>
        <authorList>
            <person name="Kim M.K."/>
        </authorList>
    </citation>
    <scope>NUCLEOTIDE SEQUENCE [LARGE SCALE GENOMIC DNA]</scope>
    <source>
        <strain evidence="3 4">KCTC 42655</strain>
    </source>
</reference>
<keyword evidence="4" id="KW-1185">Reference proteome</keyword>
<dbReference type="CDD" id="cd00254">
    <property type="entry name" value="LT-like"/>
    <property type="match status" value="1"/>
</dbReference>
<dbReference type="GO" id="GO:0016829">
    <property type="term" value="F:lyase activity"/>
    <property type="evidence" value="ECO:0007669"/>
    <property type="project" value="UniProtKB-KW"/>
</dbReference>
<name>A0ABV2CLY8_9RHOO</name>
<dbReference type="InterPro" id="IPR008258">
    <property type="entry name" value="Transglycosylase_SLT_dom_1"/>
</dbReference>
<dbReference type="Proteomes" id="UP001548590">
    <property type="component" value="Unassembled WGS sequence"/>
</dbReference>
<dbReference type="EMBL" id="JBEWLZ010000002">
    <property type="protein sequence ID" value="MET1488915.1"/>
    <property type="molecule type" value="Genomic_DNA"/>
</dbReference>
<dbReference type="EC" id="4.2.2.n1" evidence="3"/>
<dbReference type="SUPFAM" id="SSF53955">
    <property type="entry name" value="Lysozyme-like"/>
    <property type="match status" value="1"/>
</dbReference>
<gene>
    <name evidence="3" type="ORF">ABVT11_03690</name>
</gene>
<comment type="caution">
    <text evidence="3">The sequence shown here is derived from an EMBL/GenBank/DDBJ whole genome shotgun (WGS) entry which is preliminary data.</text>
</comment>
<dbReference type="InterPro" id="IPR023346">
    <property type="entry name" value="Lysozyme-like_dom_sf"/>
</dbReference>
<feature type="domain" description="Transglycosylase SLT" evidence="2">
    <location>
        <begin position="95"/>
        <end position="191"/>
    </location>
</feature>
<dbReference type="Gene3D" id="1.10.530.10">
    <property type="match status" value="1"/>
</dbReference>
<dbReference type="PANTHER" id="PTHR37423">
    <property type="entry name" value="SOLUBLE LYTIC MUREIN TRANSGLYCOSYLASE-RELATED"/>
    <property type="match status" value="1"/>
</dbReference>